<dbReference type="InterPro" id="IPR018936">
    <property type="entry name" value="PI3/4_kinase_CS"/>
</dbReference>
<organism evidence="21 22">
    <name type="scientific">Echeneis naucrates</name>
    <name type="common">Live sharksucker</name>
    <dbReference type="NCBI Taxonomy" id="173247"/>
    <lineage>
        <taxon>Eukaryota</taxon>
        <taxon>Metazoa</taxon>
        <taxon>Chordata</taxon>
        <taxon>Craniata</taxon>
        <taxon>Vertebrata</taxon>
        <taxon>Euteleostomi</taxon>
        <taxon>Actinopterygii</taxon>
        <taxon>Neopterygii</taxon>
        <taxon>Teleostei</taxon>
        <taxon>Neoteleostei</taxon>
        <taxon>Acanthomorphata</taxon>
        <taxon>Carangaria</taxon>
        <taxon>Carangiformes</taxon>
        <taxon>Echeneidae</taxon>
        <taxon>Echeneis</taxon>
    </lineage>
</organism>
<dbReference type="InterPro" id="IPR015433">
    <property type="entry name" value="PI3/4_kinase"/>
</dbReference>
<comment type="similarity">
    <text evidence="4">Belongs to the PI3/PI4-kinase family. Type III PI4K subfamily.</text>
</comment>
<evidence type="ECO:0000256" key="18">
    <source>
        <dbReference type="SAM" id="MobiDB-lite"/>
    </source>
</evidence>
<dbReference type="PROSITE" id="PS00916">
    <property type="entry name" value="PI3_4_KINASE_2"/>
    <property type="match status" value="1"/>
</dbReference>
<feature type="compositionally biased region" description="Acidic residues" evidence="18">
    <location>
        <begin position="84"/>
        <end position="93"/>
    </location>
</feature>
<dbReference type="GO" id="GO:0048015">
    <property type="term" value="P:phosphatidylinositol-mediated signaling"/>
    <property type="evidence" value="ECO:0007669"/>
    <property type="project" value="TreeGrafter"/>
</dbReference>
<evidence type="ECO:0000259" key="20">
    <source>
        <dbReference type="PROSITE" id="PS51545"/>
    </source>
</evidence>
<feature type="region of interest" description="Disordered" evidence="18">
    <location>
        <begin position="242"/>
        <end position="267"/>
    </location>
</feature>
<dbReference type="InterPro" id="IPR057754">
    <property type="entry name" value="PI4-kinase_beta/PIK1_cat"/>
</dbReference>
<evidence type="ECO:0000256" key="9">
    <source>
        <dbReference type="ARBA" id="ARBA00022787"/>
    </source>
</evidence>
<dbReference type="AlphaFoldDB" id="A0A665U2I9"/>
<dbReference type="GO" id="GO:0005524">
    <property type="term" value="F:ATP binding"/>
    <property type="evidence" value="ECO:0007669"/>
    <property type="project" value="UniProtKB-KW"/>
</dbReference>
<evidence type="ECO:0000256" key="2">
    <source>
        <dbReference type="ARBA" id="ARBA00001946"/>
    </source>
</evidence>
<dbReference type="InterPro" id="IPR049160">
    <property type="entry name" value="PI4KB-PIK1_PIK"/>
</dbReference>
<evidence type="ECO:0000256" key="10">
    <source>
        <dbReference type="ARBA" id="ARBA00022824"/>
    </source>
</evidence>
<evidence type="ECO:0000313" key="21">
    <source>
        <dbReference type="Ensembl" id="ENSENLP00000013516.1"/>
    </source>
</evidence>
<evidence type="ECO:0000256" key="4">
    <source>
        <dbReference type="ARBA" id="ARBA00006209"/>
    </source>
</evidence>
<evidence type="ECO:0000256" key="1">
    <source>
        <dbReference type="ARBA" id="ARBA00001936"/>
    </source>
</evidence>
<dbReference type="SUPFAM" id="SSF56112">
    <property type="entry name" value="Protein kinase-like (PK-like)"/>
    <property type="match status" value="1"/>
</dbReference>
<keyword evidence="10" id="KW-0256">Endoplasmic reticulum</keyword>
<dbReference type="EC" id="2.7.1.67" evidence="5"/>
<comment type="subcellular location">
    <subcellularLocation>
        <location evidence="3">Mitochondrion outer membrane</location>
        <topology evidence="3">Peripheral membrane protein</topology>
    </subcellularLocation>
    <subcellularLocation>
        <location evidence="16">Rough endoplasmic reticulum membrane</location>
        <topology evidence="16">Peripheral membrane protein</topology>
    </subcellularLocation>
</comment>
<dbReference type="InterPro" id="IPR011009">
    <property type="entry name" value="Kinase-like_dom_sf"/>
</dbReference>
<protein>
    <recommendedName>
        <fullName evidence="17">Phosphatidylinositol 4-kinase beta</fullName>
        <ecNumber evidence="5">2.7.1.67</ecNumber>
    </recommendedName>
</protein>
<evidence type="ECO:0000256" key="14">
    <source>
        <dbReference type="ARBA" id="ARBA00023136"/>
    </source>
</evidence>
<dbReference type="InterPro" id="IPR001263">
    <property type="entry name" value="PI3K_accessory_dom"/>
</dbReference>
<evidence type="ECO:0000256" key="11">
    <source>
        <dbReference type="ARBA" id="ARBA00022840"/>
    </source>
</evidence>
<feature type="compositionally biased region" description="Low complexity" evidence="18">
    <location>
        <begin position="242"/>
        <end position="265"/>
    </location>
</feature>
<dbReference type="SMART" id="SM00146">
    <property type="entry name" value="PI3Kc"/>
    <property type="match status" value="1"/>
</dbReference>
<accession>A0A665U2I9</accession>
<evidence type="ECO:0000259" key="19">
    <source>
        <dbReference type="PROSITE" id="PS50290"/>
    </source>
</evidence>
<dbReference type="FunFam" id="3.30.1010.10:FF:000031">
    <property type="entry name" value="Phosphatidylinositol 4-kinase beta"/>
    <property type="match status" value="1"/>
</dbReference>
<keyword evidence="9" id="KW-1000">Mitochondrion outer membrane</keyword>
<keyword evidence="13" id="KW-0496">Mitochondrion</keyword>
<keyword evidence="12" id="KW-0443">Lipid metabolism</keyword>
<dbReference type="PROSITE" id="PS50290">
    <property type="entry name" value="PI3_4_KINASE_3"/>
    <property type="match status" value="1"/>
</dbReference>
<dbReference type="Gene3D" id="1.10.1070.11">
    <property type="entry name" value="Phosphatidylinositol 3-/4-kinase, catalytic domain"/>
    <property type="match status" value="1"/>
</dbReference>
<dbReference type="Pfam" id="PF21245">
    <property type="entry name" value="PI4KB-PIK1_PIK"/>
    <property type="match status" value="1"/>
</dbReference>
<sequence length="790" mass="89168">MFVPPDIQDQSSQILLSVSVIDPEVALKACQEVLLKVKQQNRKVPEQQQLDNRQLEDQQQHNVDPTELSGPQWLLSADSSSIKEEDEGEEEEGPSGCVHLQTRAPSAQQELSFLPSAAASKQSWLLRLFESKLFDVSMAISYLYKSKEPGVQAYIGNRLFSFPDSEVDFYLPQLFNMYVHMDTEVGDAIRPYLIHRCRCSITFSLLSAWLLGAYSSDMHISTQRHSRGARLRKLILSDELKPSSLSDASRSTPPSSTSSTPCPESLVPREDDVFVTLNLVSLQPERLRPQREFVKSLLCIGKRLATLPTKEQKTQRLISELSLLNHKLPARVWLPTAEHQHHVCRIPHTQAVVLNSKDKAPYIIYVEVLVCQSFETSPVPVRIPETRIRSARSAENLDCGSGVTTANPSGMTSEHRAGSFSAVQNYDNDDEAWATDDIGQLQVEVREAQTSSSDNISQFSVDSITSLESKEPVFIAAGDIRRRLSENLAQTPTTFRRDPEDPSAVALKEPWGEKVRRIREGSPYGHLPSWRLLSVIVKCGDDLRQELLAYQVLRQLQSIWQHERVPLWIKPYKILVMSSDSGMIEPVINAVSLHQVRKQSQLSLLDYFLQEHGSYTTEAFLTAQRNFVQSCAGYSLICYLLQVKDRHNGNILLDSEGHIIHIDFGFILSSSPRNLGFETSAFKLTSEFVDVMGGLNGDMFIYYKMLMLQGLIAARKHMEKVLQIVEIMQQGSHLPCFHGSSTIRGLKERFHMSLTEEQLQLLIDQLVDGSMRSITTKLYDSFQYVTNGIM</sequence>
<dbReference type="InterPro" id="IPR000403">
    <property type="entry name" value="PI3/4_kinase_cat_dom"/>
</dbReference>
<keyword evidence="11" id="KW-0067">ATP-binding</keyword>
<reference evidence="21" key="1">
    <citation type="submission" date="2021-04" db="EMBL/GenBank/DDBJ databases">
        <authorList>
            <consortium name="Wellcome Sanger Institute Data Sharing"/>
        </authorList>
    </citation>
    <scope>NUCLEOTIDE SEQUENCE [LARGE SCALE GENOMIC DNA]</scope>
</reference>
<gene>
    <name evidence="21" type="primary">LOC115050660</name>
</gene>
<dbReference type="GO" id="GO:0004430">
    <property type="term" value="F:1-phosphatidylinositol 4-kinase activity"/>
    <property type="evidence" value="ECO:0007669"/>
    <property type="project" value="UniProtKB-EC"/>
</dbReference>
<dbReference type="PROSITE" id="PS00915">
    <property type="entry name" value="PI3_4_KINASE_1"/>
    <property type="match status" value="1"/>
</dbReference>
<dbReference type="InterPro" id="IPR036940">
    <property type="entry name" value="PI3/4_kinase_cat_sf"/>
</dbReference>
<dbReference type="FunFam" id="1.10.1070.11:FF:000004">
    <property type="entry name" value="Phosphatidylinositol 4-kinase, catalytic, beta"/>
    <property type="match status" value="1"/>
</dbReference>
<dbReference type="GO" id="GO:0030867">
    <property type="term" value="C:rough endoplasmic reticulum membrane"/>
    <property type="evidence" value="ECO:0007669"/>
    <property type="project" value="UniProtKB-SubCell"/>
</dbReference>
<dbReference type="PANTHER" id="PTHR10048">
    <property type="entry name" value="PHOSPHATIDYLINOSITOL KINASE"/>
    <property type="match status" value="1"/>
</dbReference>
<evidence type="ECO:0000256" key="8">
    <source>
        <dbReference type="ARBA" id="ARBA00022777"/>
    </source>
</evidence>
<evidence type="ECO:0000256" key="13">
    <source>
        <dbReference type="ARBA" id="ARBA00023128"/>
    </source>
</evidence>
<dbReference type="GO" id="GO:0046854">
    <property type="term" value="P:phosphatidylinositol phosphate biosynthetic process"/>
    <property type="evidence" value="ECO:0007669"/>
    <property type="project" value="InterPro"/>
</dbReference>
<keyword evidence="14" id="KW-0472">Membrane</keyword>
<reference evidence="21" key="2">
    <citation type="submission" date="2025-08" db="UniProtKB">
        <authorList>
            <consortium name="Ensembl"/>
        </authorList>
    </citation>
    <scope>IDENTIFICATION</scope>
</reference>
<feature type="domain" description="PIK helical" evidence="20">
    <location>
        <begin position="49"/>
        <end position="237"/>
    </location>
</feature>
<reference evidence="21" key="3">
    <citation type="submission" date="2025-09" db="UniProtKB">
        <authorList>
            <consortium name="Ensembl"/>
        </authorList>
    </citation>
    <scope>IDENTIFICATION</scope>
</reference>
<dbReference type="PANTHER" id="PTHR10048:SF22">
    <property type="entry name" value="PHOSPHATIDYLINOSITOL 4-KINASE BETA"/>
    <property type="match status" value="1"/>
</dbReference>
<evidence type="ECO:0000256" key="15">
    <source>
        <dbReference type="ARBA" id="ARBA00036767"/>
    </source>
</evidence>
<keyword evidence="8" id="KW-0418">Kinase</keyword>
<evidence type="ECO:0000256" key="12">
    <source>
        <dbReference type="ARBA" id="ARBA00023098"/>
    </source>
</evidence>
<comment type="catalytic activity">
    <reaction evidence="15">
        <text>a 1,2-diacyl-sn-glycero-3-phospho-(1D-myo-inositol) + ATP = a 1,2-diacyl-sn-glycero-3-phospho-(1D-myo-inositol 4-phosphate) + ADP + H(+)</text>
        <dbReference type="Rhea" id="RHEA:19877"/>
        <dbReference type="ChEBI" id="CHEBI:15378"/>
        <dbReference type="ChEBI" id="CHEBI:30616"/>
        <dbReference type="ChEBI" id="CHEBI:57880"/>
        <dbReference type="ChEBI" id="CHEBI:58178"/>
        <dbReference type="ChEBI" id="CHEBI:456216"/>
        <dbReference type="EC" id="2.7.1.67"/>
    </reaction>
    <physiologicalReaction direction="left-to-right" evidence="15">
        <dbReference type="Rhea" id="RHEA:19878"/>
    </physiologicalReaction>
</comment>
<name>A0A665U2I9_ECHNA</name>
<evidence type="ECO:0000256" key="7">
    <source>
        <dbReference type="ARBA" id="ARBA00022741"/>
    </source>
</evidence>
<dbReference type="GO" id="GO:0005741">
    <property type="term" value="C:mitochondrial outer membrane"/>
    <property type="evidence" value="ECO:0007669"/>
    <property type="project" value="UniProtKB-SubCell"/>
</dbReference>
<dbReference type="PROSITE" id="PS51545">
    <property type="entry name" value="PIK_HELICAL"/>
    <property type="match status" value="1"/>
</dbReference>
<evidence type="ECO:0000256" key="17">
    <source>
        <dbReference type="ARBA" id="ARBA00039877"/>
    </source>
</evidence>
<dbReference type="Proteomes" id="UP000472264">
    <property type="component" value="Chromosome 11"/>
</dbReference>
<evidence type="ECO:0000256" key="16">
    <source>
        <dbReference type="ARBA" id="ARBA00037860"/>
    </source>
</evidence>
<proteinExistence type="inferred from homology"/>
<feature type="region of interest" description="Disordered" evidence="18">
    <location>
        <begin position="41"/>
        <end position="98"/>
    </location>
</feature>
<evidence type="ECO:0000256" key="6">
    <source>
        <dbReference type="ARBA" id="ARBA00022679"/>
    </source>
</evidence>
<dbReference type="CDD" id="cd05168">
    <property type="entry name" value="PI4Kc_III_beta"/>
    <property type="match status" value="1"/>
</dbReference>
<keyword evidence="6" id="KW-0808">Transferase</keyword>
<dbReference type="Ensembl" id="ENSENLT00000014058.1">
    <property type="protein sequence ID" value="ENSENLP00000013516.1"/>
    <property type="gene ID" value="ENSENLG00000006353.1"/>
</dbReference>
<dbReference type="Gene3D" id="3.30.1010.10">
    <property type="entry name" value="Phosphatidylinositol 3-kinase Catalytic Subunit, Chain A, domain 4"/>
    <property type="match status" value="1"/>
</dbReference>
<evidence type="ECO:0000313" key="22">
    <source>
        <dbReference type="Proteomes" id="UP000472264"/>
    </source>
</evidence>
<evidence type="ECO:0000256" key="5">
    <source>
        <dbReference type="ARBA" id="ARBA00012169"/>
    </source>
</evidence>
<evidence type="ECO:0000256" key="3">
    <source>
        <dbReference type="ARBA" id="ARBA00004450"/>
    </source>
</evidence>
<dbReference type="Pfam" id="PF00454">
    <property type="entry name" value="PI3_PI4_kinase"/>
    <property type="match status" value="1"/>
</dbReference>
<keyword evidence="22" id="KW-1185">Reference proteome</keyword>
<comment type="cofactor">
    <cofactor evidence="1">
        <name>Mn(2+)</name>
        <dbReference type="ChEBI" id="CHEBI:29035"/>
    </cofactor>
</comment>
<keyword evidence="7" id="KW-0547">Nucleotide-binding</keyword>
<comment type="cofactor">
    <cofactor evidence="2">
        <name>Mg(2+)</name>
        <dbReference type="ChEBI" id="CHEBI:18420"/>
    </cofactor>
</comment>
<feature type="domain" description="PI3K/PI4K catalytic" evidence="19">
    <location>
        <begin position="509"/>
        <end position="775"/>
    </location>
</feature>